<name>A0A9R1URA6_LACSA</name>
<organism evidence="1 2">
    <name type="scientific">Lactuca sativa</name>
    <name type="common">Garden lettuce</name>
    <dbReference type="NCBI Taxonomy" id="4236"/>
    <lineage>
        <taxon>Eukaryota</taxon>
        <taxon>Viridiplantae</taxon>
        <taxon>Streptophyta</taxon>
        <taxon>Embryophyta</taxon>
        <taxon>Tracheophyta</taxon>
        <taxon>Spermatophyta</taxon>
        <taxon>Magnoliopsida</taxon>
        <taxon>eudicotyledons</taxon>
        <taxon>Gunneridae</taxon>
        <taxon>Pentapetalae</taxon>
        <taxon>asterids</taxon>
        <taxon>campanulids</taxon>
        <taxon>Asterales</taxon>
        <taxon>Asteraceae</taxon>
        <taxon>Cichorioideae</taxon>
        <taxon>Cichorieae</taxon>
        <taxon>Lactucinae</taxon>
        <taxon>Lactuca</taxon>
    </lineage>
</organism>
<gene>
    <name evidence="1" type="ORF">LSAT_V11C800397070</name>
</gene>
<keyword evidence="2" id="KW-1185">Reference proteome</keyword>
<protein>
    <submittedName>
        <fullName evidence="1">Uncharacterized protein</fullName>
    </submittedName>
</protein>
<dbReference type="Proteomes" id="UP000235145">
    <property type="component" value="Unassembled WGS sequence"/>
</dbReference>
<accession>A0A9R1URA6</accession>
<evidence type="ECO:0000313" key="1">
    <source>
        <dbReference type="EMBL" id="KAJ0192106.1"/>
    </source>
</evidence>
<evidence type="ECO:0000313" key="2">
    <source>
        <dbReference type="Proteomes" id="UP000235145"/>
    </source>
</evidence>
<dbReference type="AlphaFoldDB" id="A0A9R1URA6"/>
<dbReference type="EMBL" id="NBSK02000008">
    <property type="protein sequence ID" value="KAJ0192106.1"/>
    <property type="molecule type" value="Genomic_DNA"/>
</dbReference>
<comment type="caution">
    <text evidence="1">The sequence shown here is derived from an EMBL/GenBank/DDBJ whole genome shotgun (WGS) entry which is preliminary data.</text>
</comment>
<reference evidence="1 2" key="1">
    <citation type="journal article" date="2017" name="Nat. Commun.">
        <title>Genome assembly with in vitro proximity ligation data and whole-genome triplication in lettuce.</title>
        <authorList>
            <person name="Reyes-Chin-Wo S."/>
            <person name="Wang Z."/>
            <person name="Yang X."/>
            <person name="Kozik A."/>
            <person name="Arikit S."/>
            <person name="Song C."/>
            <person name="Xia L."/>
            <person name="Froenicke L."/>
            <person name="Lavelle D.O."/>
            <person name="Truco M.J."/>
            <person name="Xia R."/>
            <person name="Zhu S."/>
            <person name="Xu C."/>
            <person name="Xu H."/>
            <person name="Xu X."/>
            <person name="Cox K."/>
            <person name="Korf I."/>
            <person name="Meyers B.C."/>
            <person name="Michelmore R.W."/>
        </authorList>
    </citation>
    <scope>NUCLEOTIDE SEQUENCE [LARGE SCALE GENOMIC DNA]</scope>
    <source>
        <strain evidence="2">cv. Salinas</strain>
        <tissue evidence="1">Seedlings</tissue>
    </source>
</reference>
<proteinExistence type="predicted"/>
<sequence>MWLQLVELGSSNSSSSRDVTDVDEVYPKTVDEVLETDVSQAPRESLKTRELFDKDFEFESAEQVLEEDKYDLDGVQIMELYGED</sequence>